<dbReference type="Proteomes" id="UP000478052">
    <property type="component" value="Unassembled WGS sequence"/>
</dbReference>
<evidence type="ECO:0000313" key="1">
    <source>
        <dbReference type="EMBL" id="KAF0769503.1"/>
    </source>
</evidence>
<organism evidence="1 2">
    <name type="scientific">Aphis craccivora</name>
    <name type="common">Cowpea aphid</name>
    <dbReference type="NCBI Taxonomy" id="307492"/>
    <lineage>
        <taxon>Eukaryota</taxon>
        <taxon>Metazoa</taxon>
        <taxon>Ecdysozoa</taxon>
        <taxon>Arthropoda</taxon>
        <taxon>Hexapoda</taxon>
        <taxon>Insecta</taxon>
        <taxon>Pterygota</taxon>
        <taxon>Neoptera</taxon>
        <taxon>Paraneoptera</taxon>
        <taxon>Hemiptera</taxon>
        <taxon>Sternorrhyncha</taxon>
        <taxon>Aphidomorpha</taxon>
        <taxon>Aphidoidea</taxon>
        <taxon>Aphididae</taxon>
        <taxon>Aphidini</taxon>
        <taxon>Aphis</taxon>
        <taxon>Aphis</taxon>
    </lineage>
</organism>
<evidence type="ECO:0000313" key="2">
    <source>
        <dbReference type="Proteomes" id="UP000478052"/>
    </source>
</evidence>
<dbReference type="EMBL" id="VUJU01000586">
    <property type="protein sequence ID" value="KAF0769503.1"/>
    <property type="molecule type" value="Genomic_DNA"/>
</dbReference>
<name>A0A6G0ZER4_APHCR</name>
<comment type="caution">
    <text evidence="1">The sequence shown here is derived from an EMBL/GenBank/DDBJ whole genome shotgun (WGS) entry which is preliminary data.</text>
</comment>
<sequence length="93" mass="10800">MKKSNKQEVIMGTKELIKNSKDIGLQINESKTKYMKLRILSLKGTTVANKCYYGLTSIFKSKQVSITSKTIIYKFFYNMLVKHGQRPKEMKTK</sequence>
<keyword evidence="2" id="KW-1185">Reference proteome</keyword>
<proteinExistence type="predicted"/>
<protein>
    <submittedName>
        <fullName evidence="1">Craniofacial development protein 2</fullName>
    </submittedName>
</protein>
<dbReference type="AlphaFoldDB" id="A0A6G0ZER4"/>
<gene>
    <name evidence="1" type="ORF">FWK35_00001644</name>
</gene>
<reference evidence="1 2" key="1">
    <citation type="submission" date="2019-08" db="EMBL/GenBank/DDBJ databases">
        <title>Whole genome of Aphis craccivora.</title>
        <authorList>
            <person name="Voronova N.V."/>
            <person name="Shulinski R.S."/>
            <person name="Bandarenka Y.V."/>
            <person name="Zhorov D.G."/>
            <person name="Warner D."/>
        </authorList>
    </citation>
    <scope>NUCLEOTIDE SEQUENCE [LARGE SCALE GENOMIC DNA]</scope>
    <source>
        <strain evidence="1">180601</strain>
        <tissue evidence="1">Whole Body</tissue>
    </source>
</reference>
<accession>A0A6G0ZER4</accession>